<gene>
    <name evidence="3" type="ORF">M406DRAFT_331565</name>
</gene>
<feature type="region of interest" description="Disordered" evidence="2">
    <location>
        <begin position="145"/>
        <end position="209"/>
    </location>
</feature>
<evidence type="ECO:0000313" key="4">
    <source>
        <dbReference type="Proteomes" id="UP000803844"/>
    </source>
</evidence>
<feature type="region of interest" description="Disordered" evidence="2">
    <location>
        <begin position="244"/>
        <end position="278"/>
    </location>
</feature>
<feature type="compositionally biased region" description="Polar residues" evidence="2">
    <location>
        <begin position="267"/>
        <end position="277"/>
    </location>
</feature>
<protein>
    <submittedName>
        <fullName evidence="3">Uncharacterized protein</fullName>
    </submittedName>
</protein>
<name>A0A9P5CM82_CRYP1</name>
<keyword evidence="1" id="KW-0175">Coiled coil</keyword>
<dbReference type="Proteomes" id="UP000803844">
    <property type="component" value="Unassembled WGS sequence"/>
</dbReference>
<keyword evidence="4" id="KW-1185">Reference proteome</keyword>
<dbReference type="OrthoDB" id="5239733at2759"/>
<dbReference type="EMBL" id="MU032349">
    <property type="protein sequence ID" value="KAF3762992.1"/>
    <property type="molecule type" value="Genomic_DNA"/>
</dbReference>
<proteinExistence type="predicted"/>
<feature type="compositionally biased region" description="Polar residues" evidence="2">
    <location>
        <begin position="185"/>
        <end position="209"/>
    </location>
</feature>
<dbReference type="AlphaFoldDB" id="A0A9P5CM82"/>
<organism evidence="3 4">
    <name type="scientific">Cryphonectria parasitica (strain ATCC 38755 / EP155)</name>
    <dbReference type="NCBI Taxonomy" id="660469"/>
    <lineage>
        <taxon>Eukaryota</taxon>
        <taxon>Fungi</taxon>
        <taxon>Dikarya</taxon>
        <taxon>Ascomycota</taxon>
        <taxon>Pezizomycotina</taxon>
        <taxon>Sordariomycetes</taxon>
        <taxon>Sordariomycetidae</taxon>
        <taxon>Diaporthales</taxon>
        <taxon>Cryphonectriaceae</taxon>
        <taxon>Cryphonectria-Endothia species complex</taxon>
        <taxon>Cryphonectria</taxon>
    </lineage>
</organism>
<dbReference type="RefSeq" id="XP_040773971.1">
    <property type="nucleotide sequence ID" value="XM_040920647.1"/>
</dbReference>
<sequence length="540" mass="58336">MDQDTGAQAPSQAQCLALKQAEIQRLKTVNQSLQEQIRQYQQILADHEYGPALSYATTSGGPSSIQQSLPFTNMFTEYQIGPANPAKRKKTDDSPSISPPLAPPSQVAAPLQLHSLQATNNKTITSEGKHLGDMYTTVSNKPSLEFNRNQMTGAGQKSSGTLSTAPSTKTKNCQIEGPVSKRHPSFNNEENTGTFHTAHTSPTITTGNTQVNTDMGATLKPTNPVEQESGGGSVAALRTSANANTLRQPQAAPNQSTFPNNYPMMPSLSNQGAQNGATMRASALIKEILSQQGQTQSNGQGGVQPTAVHKPAPFPGSWCQTSGLPAPTVDCQNIARVWAGNRTLGTGGITTATAMSVTKDQEAMQPPSFTGHGAMPSTYTTVNAPAANPQVTGIQRGPTSQPPASRFLHNTETYVTTSQMAKKTKRKKSGRPNRAWVFAYTFPSSECALYILVCPSHGCDVLHKHPLLHNRGLEHIRGHGVIVADVEEMVRQYGCQVINEKHPLTIEWARQWNEDILQDSGEMHLQHENFQIIYPTKKAK</sequence>
<evidence type="ECO:0000256" key="1">
    <source>
        <dbReference type="SAM" id="Coils"/>
    </source>
</evidence>
<evidence type="ECO:0000256" key="2">
    <source>
        <dbReference type="SAM" id="MobiDB-lite"/>
    </source>
</evidence>
<feature type="coiled-coil region" evidence="1">
    <location>
        <begin position="16"/>
        <end position="43"/>
    </location>
</feature>
<feature type="compositionally biased region" description="Polar residues" evidence="2">
    <location>
        <begin position="145"/>
        <end position="173"/>
    </location>
</feature>
<accession>A0A9P5CM82</accession>
<feature type="region of interest" description="Disordered" evidence="2">
    <location>
        <begin position="83"/>
        <end position="106"/>
    </location>
</feature>
<feature type="compositionally biased region" description="Polar residues" evidence="2">
    <location>
        <begin position="244"/>
        <end position="260"/>
    </location>
</feature>
<dbReference type="GeneID" id="63837776"/>
<evidence type="ECO:0000313" key="3">
    <source>
        <dbReference type="EMBL" id="KAF3762992.1"/>
    </source>
</evidence>
<reference evidence="3" key="1">
    <citation type="journal article" date="2020" name="Phytopathology">
        <title>Genome sequence of the chestnut blight fungus Cryphonectria parasitica EP155: A fundamental resource for an archetypical invasive plant pathogen.</title>
        <authorList>
            <person name="Crouch J.A."/>
            <person name="Dawe A."/>
            <person name="Aerts A."/>
            <person name="Barry K."/>
            <person name="Churchill A.C.L."/>
            <person name="Grimwood J."/>
            <person name="Hillman B."/>
            <person name="Milgroom M.G."/>
            <person name="Pangilinan J."/>
            <person name="Smith M."/>
            <person name="Salamov A."/>
            <person name="Schmutz J."/>
            <person name="Yadav J."/>
            <person name="Grigoriev I.V."/>
            <person name="Nuss D."/>
        </authorList>
    </citation>
    <scope>NUCLEOTIDE SEQUENCE</scope>
    <source>
        <strain evidence="3">EP155</strain>
    </source>
</reference>
<comment type="caution">
    <text evidence="3">The sequence shown here is derived from an EMBL/GenBank/DDBJ whole genome shotgun (WGS) entry which is preliminary data.</text>
</comment>